<dbReference type="PANTHER" id="PTHR43078">
    <property type="entry name" value="UDP-GLUCURONIC ACID DECARBOXYLASE-RELATED"/>
    <property type="match status" value="1"/>
</dbReference>
<dbReference type="InterPro" id="IPR001509">
    <property type="entry name" value="Epimerase_deHydtase"/>
</dbReference>
<comment type="caution">
    <text evidence="6">The sequence shown here is derived from an EMBL/GenBank/DDBJ whole genome shotgun (WGS) entry which is preliminary data.</text>
</comment>
<evidence type="ECO:0000259" key="5">
    <source>
        <dbReference type="Pfam" id="PF01370"/>
    </source>
</evidence>
<dbReference type="Pfam" id="PF01370">
    <property type="entry name" value="Epimerase"/>
    <property type="match status" value="1"/>
</dbReference>
<dbReference type="InterPro" id="IPR036291">
    <property type="entry name" value="NAD(P)-bd_dom_sf"/>
</dbReference>
<evidence type="ECO:0000313" key="6">
    <source>
        <dbReference type="EMBL" id="HGG91484.1"/>
    </source>
</evidence>
<gene>
    <name evidence="6" type="ORF">ENR59_00840</name>
</gene>
<keyword evidence="4" id="KW-0456">Lyase</keyword>
<proteinExistence type="predicted"/>
<dbReference type="GO" id="GO:0005737">
    <property type="term" value="C:cytoplasm"/>
    <property type="evidence" value="ECO:0007669"/>
    <property type="project" value="TreeGrafter"/>
</dbReference>
<dbReference type="AlphaFoldDB" id="A0A7C3WCI0"/>
<dbReference type="GO" id="GO:0048040">
    <property type="term" value="F:UDP-glucuronate decarboxylase activity"/>
    <property type="evidence" value="ECO:0007669"/>
    <property type="project" value="TreeGrafter"/>
</dbReference>
<dbReference type="SUPFAM" id="SSF51735">
    <property type="entry name" value="NAD(P)-binding Rossmann-fold domains"/>
    <property type="match status" value="1"/>
</dbReference>
<dbReference type="GO" id="GO:0070403">
    <property type="term" value="F:NAD+ binding"/>
    <property type="evidence" value="ECO:0007669"/>
    <property type="project" value="InterPro"/>
</dbReference>
<keyword evidence="2" id="KW-0210">Decarboxylase</keyword>
<name>A0A7C3WCI0_9BACT</name>
<comment type="cofactor">
    <cofactor evidence="1">
        <name>NAD(+)</name>
        <dbReference type="ChEBI" id="CHEBI:57540"/>
    </cofactor>
</comment>
<reference evidence="6" key="1">
    <citation type="journal article" date="2020" name="mSystems">
        <title>Genome- and Community-Level Interaction Insights into Carbon Utilization and Element Cycling Functions of Hydrothermarchaeota in Hydrothermal Sediment.</title>
        <authorList>
            <person name="Zhou Z."/>
            <person name="Liu Y."/>
            <person name="Xu W."/>
            <person name="Pan J."/>
            <person name="Luo Z.H."/>
            <person name="Li M."/>
        </authorList>
    </citation>
    <scope>NUCLEOTIDE SEQUENCE [LARGE SCALE GENOMIC DNA]</scope>
    <source>
        <strain evidence="6">SpSt-413</strain>
    </source>
</reference>
<organism evidence="6">
    <name type="scientific">Fundidesulfovibrio putealis</name>
    <dbReference type="NCBI Taxonomy" id="270496"/>
    <lineage>
        <taxon>Bacteria</taxon>
        <taxon>Pseudomonadati</taxon>
        <taxon>Thermodesulfobacteriota</taxon>
        <taxon>Desulfovibrionia</taxon>
        <taxon>Desulfovibrionales</taxon>
        <taxon>Desulfovibrionaceae</taxon>
        <taxon>Fundidesulfovibrio</taxon>
    </lineage>
</organism>
<dbReference type="Gene3D" id="3.40.50.720">
    <property type="entry name" value="NAD(P)-binding Rossmann-like Domain"/>
    <property type="match status" value="1"/>
</dbReference>
<evidence type="ECO:0000256" key="4">
    <source>
        <dbReference type="ARBA" id="ARBA00023239"/>
    </source>
</evidence>
<protein>
    <submittedName>
        <fullName evidence="6">NAD-dependent epimerase/dehydratase family protein</fullName>
    </submittedName>
</protein>
<sequence length="347" mass="38086">MSALARRFPRRPPSNATHTLVTGGAGFIGSHLVERLLAEGRRVVVLDDLSSGSLDNLAAVRTHPGLRLFPERITACRALENLVRNAETIYHLAAVVGVERVTLAPVETLLSNLRETETVLTLAARHVRPTLLASSSEVYGRSRKRAFAEDDDLVIGPPHLARWSYACSKLADEFLALALAREQGFPVVVARLFNVTGPRQSGRYGMVLPRFVRAALAGLPLEVHGSGSQTRAFCWVGDAVEALLRLMQRPEARGQVFNVGQPRTVSILELARRVVRVTHSASAIRKVPYTLGAAEGFEDMRHRRPVVTRLWRVTGYRPSTPLDEIIRRTAASLGGPSGHSTSRRHQS</sequence>
<evidence type="ECO:0000256" key="2">
    <source>
        <dbReference type="ARBA" id="ARBA00022793"/>
    </source>
</evidence>
<keyword evidence="3" id="KW-0520">NAD</keyword>
<dbReference type="EMBL" id="DSRP01000061">
    <property type="protein sequence ID" value="HGG91484.1"/>
    <property type="molecule type" value="Genomic_DNA"/>
</dbReference>
<evidence type="ECO:0000256" key="3">
    <source>
        <dbReference type="ARBA" id="ARBA00023027"/>
    </source>
</evidence>
<dbReference type="GO" id="GO:0042732">
    <property type="term" value="P:D-xylose metabolic process"/>
    <property type="evidence" value="ECO:0007669"/>
    <property type="project" value="InterPro"/>
</dbReference>
<dbReference type="InterPro" id="IPR044516">
    <property type="entry name" value="UXS-like"/>
</dbReference>
<accession>A0A7C3WCI0</accession>
<dbReference type="PANTHER" id="PTHR43078:SF6">
    <property type="entry name" value="UDP-GLUCURONIC ACID DECARBOXYLASE 1"/>
    <property type="match status" value="1"/>
</dbReference>
<feature type="domain" description="NAD-dependent epimerase/dehydratase" evidence="5">
    <location>
        <begin position="20"/>
        <end position="260"/>
    </location>
</feature>
<evidence type="ECO:0000256" key="1">
    <source>
        <dbReference type="ARBA" id="ARBA00001911"/>
    </source>
</evidence>